<keyword evidence="2" id="KW-1185">Reference proteome</keyword>
<proteinExistence type="predicted"/>
<name>A0ACC7P2Y5_9BACL</name>
<accession>A0ACC7P2Y5</accession>
<dbReference type="EMBL" id="JBJURJ010000006">
    <property type="protein sequence ID" value="MFM9328677.1"/>
    <property type="molecule type" value="Genomic_DNA"/>
</dbReference>
<evidence type="ECO:0000313" key="2">
    <source>
        <dbReference type="Proteomes" id="UP001631969"/>
    </source>
</evidence>
<evidence type="ECO:0000313" key="1">
    <source>
        <dbReference type="EMBL" id="MFM9328677.1"/>
    </source>
</evidence>
<comment type="caution">
    <text evidence="1">The sequence shown here is derived from an EMBL/GenBank/DDBJ whole genome shotgun (WGS) entry which is preliminary data.</text>
</comment>
<gene>
    <name evidence="1" type="ORF">ACI1P1_10295</name>
</gene>
<protein>
    <submittedName>
        <fullName evidence="1">O-methyltransferase</fullName>
    </submittedName>
</protein>
<dbReference type="Proteomes" id="UP001631969">
    <property type="component" value="Unassembled WGS sequence"/>
</dbReference>
<sequence length="124" mass="14364">MQSEQISLARQMDLVIRTMQDELRYLASGTVFVQIRNDVVGKYGVKHEPIEISGDELPAPEIHMSDSHIKAFRQLAVGSLSHKRNWTYGEMYFEFAMRRNVLNVSIQLESNYNMANLFNKFPPQ</sequence>
<reference evidence="1" key="1">
    <citation type="submission" date="2024-12" db="EMBL/GenBank/DDBJ databases">
        <authorList>
            <person name="Wu N."/>
        </authorList>
    </citation>
    <scope>NUCLEOTIDE SEQUENCE</scope>
    <source>
        <strain evidence="1">P15</strain>
    </source>
</reference>
<organism evidence="1 2">
    <name type="scientific">Paenibacillus mesotrionivorans</name>
    <dbReference type="NCBI Taxonomy" id="3160968"/>
    <lineage>
        <taxon>Bacteria</taxon>
        <taxon>Bacillati</taxon>
        <taxon>Bacillota</taxon>
        <taxon>Bacilli</taxon>
        <taxon>Bacillales</taxon>
        <taxon>Paenibacillaceae</taxon>
        <taxon>Paenibacillus</taxon>
    </lineage>
</organism>